<evidence type="ECO:0000313" key="2">
    <source>
        <dbReference type="Proteomes" id="UP001638806"/>
    </source>
</evidence>
<protein>
    <submittedName>
        <fullName evidence="1">Uncharacterized protein</fullName>
    </submittedName>
</protein>
<dbReference type="Proteomes" id="UP001638806">
    <property type="component" value="Unassembled WGS sequence"/>
</dbReference>
<evidence type="ECO:0000313" key="1">
    <source>
        <dbReference type="EMBL" id="KAL3961527.1"/>
    </source>
</evidence>
<comment type="caution">
    <text evidence="1">The sequence shown here is derived from an EMBL/GenBank/DDBJ whole genome shotgun (WGS) entry which is preliminary data.</text>
</comment>
<dbReference type="EMBL" id="JBGNUJ010000003">
    <property type="protein sequence ID" value="KAL3961527.1"/>
    <property type="molecule type" value="Genomic_DNA"/>
</dbReference>
<sequence>MHLIRSPARSLLPPGVCRRRGGAVEVLSFHETVQRQRQRQHHHDGAGALACPSNRERGQVARRVVSVVGPPTSPRETLSNVACRFTTLAITSRLFTLSLHTAALPSVPILDRRCRPPLPSPSPPGARRAAEARCATSHRANQARRPVDGSLDRDTPSASAAAVQQVAAPNGGGPRRRRTSLACSRKRPLGCGNLVRQTSGGCGDSTMPSVHSHRGQPFLSRLLGSPVPAWSRRARKMRDLGCASWRVGTWALSLAARHALSTPTRRQIEWRLSSLPLASGQSEAEPSLRRVVPVDWLTASHCFPSWRFIPSPLAVSRWTLCQLCFETVRLDLHQANVTAHRKPPQRAWQ</sequence>
<reference evidence="1" key="1">
    <citation type="submission" date="2024-12" db="EMBL/GenBank/DDBJ databases">
        <title>Comparative genomics and development of molecular markers within Purpureocillium lilacinum and among Purpureocillium species.</title>
        <authorList>
            <person name="Yeh Z.-Y."/>
            <person name="Ni N.-T."/>
            <person name="Lo P.-H."/>
            <person name="Mushyakhwo K."/>
            <person name="Lin C.-F."/>
            <person name="Nai Y.-S."/>
        </authorList>
    </citation>
    <scope>NUCLEOTIDE SEQUENCE</scope>
    <source>
        <strain evidence="1">NCHU-NPUST-175</strain>
    </source>
</reference>
<organism evidence="1 2">
    <name type="scientific">Purpureocillium lilacinum</name>
    <name type="common">Paecilomyces lilacinus</name>
    <dbReference type="NCBI Taxonomy" id="33203"/>
    <lineage>
        <taxon>Eukaryota</taxon>
        <taxon>Fungi</taxon>
        <taxon>Dikarya</taxon>
        <taxon>Ascomycota</taxon>
        <taxon>Pezizomycotina</taxon>
        <taxon>Sordariomycetes</taxon>
        <taxon>Hypocreomycetidae</taxon>
        <taxon>Hypocreales</taxon>
        <taxon>Ophiocordycipitaceae</taxon>
        <taxon>Purpureocillium</taxon>
    </lineage>
</organism>
<gene>
    <name evidence="1" type="ORF">ACCO45_003050</name>
</gene>
<name>A0ACC4DZN4_PURLI</name>
<keyword evidence="2" id="KW-1185">Reference proteome</keyword>
<accession>A0ACC4DZN4</accession>
<proteinExistence type="predicted"/>